<gene>
    <name evidence="1" type="ORF">COI69_28950</name>
</gene>
<evidence type="ECO:0000313" key="1">
    <source>
        <dbReference type="EMBL" id="PHG74961.1"/>
    </source>
</evidence>
<dbReference type="AlphaFoldDB" id="A0A9X7HJX6"/>
<accession>A0A9X7HJX6</accession>
<reference evidence="1 2" key="1">
    <citation type="submission" date="2017-09" db="EMBL/GenBank/DDBJ databases">
        <title>Large-scale bioinformatics analysis of Bacillus genomes uncovers conserved roles of natural products in bacterial physiology.</title>
        <authorList>
            <consortium name="Agbiome Team Llc"/>
            <person name="Bleich R.M."/>
            <person name="Grubbs K.J."/>
            <person name="Santa Maria K.C."/>
            <person name="Allen S.E."/>
            <person name="Farag S."/>
            <person name="Shank E.A."/>
            <person name="Bowers A."/>
        </authorList>
    </citation>
    <scope>NUCLEOTIDE SEQUENCE [LARGE SCALE GENOMIC DNA]</scope>
    <source>
        <strain evidence="1 2">AFS029792</strain>
    </source>
</reference>
<organism evidence="1 2">
    <name type="scientific">Bacillus cereus</name>
    <dbReference type="NCBI Taxonomy" id="1396"/>
    <lineage>
        <taxon>Bacteria</taxon>
        <taxon>Bacillati</taxon>
        <taxon>Bacillota</taxon>
        <taxon>Bacilli</taxon>
        <taxon>Bacillales</taxon>
        <taxon>Bacillaceae</taxon>
        <taxon>Bacillus</taxon>
        <taxon>Bacillus cereus group</taxon>
    </lineage>
</organism>
<dbReference type="EMBL" id="NUUR01000121">
    <property type="protein sequence ID" value="PHG74961.1"/>
    <property type="molecule type" value="Genomic_DNA"/>
</dbReference>
<comment type="caution">
    <text evidence="1">The sequence shown here is derived from an EMBL/GenBank/DDBJ whole genome shotgun (WGS) entry which is preliminary data.</text>
</comment>
<protein>
    <submittedName>
        <fullName evidence="1">Uncharacterized protein</fullName>
    </submittedName>
</protein>
<dbReference type="Proteomes" id="UP000225135">
    <property type="component" value="Unassembled WGS sequence"/>
</dbReference>
<proteinExistence type="predicted"/>
<evidence type="ECO:0000313" key="2">
    <source>
        <dbReference type="Proteomes" id="UP000225135"/>
    </source>
</evidence>
<name>A0A9X7HJX6_BACCE</name>
<sequence length="69" mass="7927">MEVSELNVNAKARKILKSKSISVGLFDLDERYSLGEKINVFCNSMNAIYTFTVINITLVRKTHWVVHLK</sequence>